<evidence type="ECO:0000256" key="7">
    <source>
        <dbReference type="ARBA" id="ARBA00023146"/>
    </source>
</evidence>
<sequence length="589" mass="65975">MFGRSYFCGEVPETAVGEKVTLKGWVQRRRDLGGLIFIDLRDRSGIVQIVFNPDVSKEALETAEKIRNEYVLDVVGTVIAREPGTINENLKTGKIEVQAEKVTIINEAKTPPFTISDRTDASEDVRLKYRYLDFRRPVIFETLKMRHQVTKEIRNFLDAEGFLDIETPILTKSTPEGARDYLVPSRVHPGEFYALPQSPQLFKQLLMVGGVERYYQIARCFRDEDLRADRQPEFTQIDIETSFLSQEDIMALMEKMMSKLMKEVKGVEVSAPFPRMGYDEAMSRFGSDKPDTRFGLELVDVSEIVKESGFKVFASAVSSGGQVKAINVKGAADKYSRKDIDALTEFVAVYGAKGLAWLKAEADGLKGPIAKFFSEEDAAALKATLEASEGDLLLFVADKKSVVADSLGALRLKLGKELELIDQSLFNFLWVTDWPLLEFSEEDGRYYAAHHPFTMPFREDLEYLDTEPSKVRAQAYDLVLNGYELGGGSLRIFERDIQEKMFSVLGFTPEQAKEQFGFLLNAFEYGTPPHGGIALGLDRLVMLLAGSTNLRDTIAFPKTASASDLLMAAPSEVSEAQLQELNLSLKINK</sequence>
<comment type="similarity">
    <text evidence="1 8">Belongs to the class-II aminoacyl-tRNA synthetase family. Type 1 subfamily.</text>
</comment>
<keyword evidence="5 8" id="KW-0067">ATP-binding</keyword>
<reference evidence="10" key="1">
    <citation type="submission" date="2021-05" db="EMBL/GenBank/DDBJ databases">
        <title>Novel Bacillus species.</title>
        <authorList>
            <person name="Liu G."/>
        </authorList>
    </citation>
    <scope>NUCLEOTIDE SEQUENCE</scope>
    <source>
        <strain evidence="10">FJAT-49825</strain>
    </source>
</reference>
<dbReference type="CDD" id="cd04317">
    <property type="entry name" value="EcAspRS_like_N"/>
    <property type="match status" value="1"/>
</dbReference>
<dbReference type="GO" id="GO:0050560">
    <property type="term" value="F:aspartate-tRNA(Asn) ligase activity"/>
    <property type="evidence" value="ECO:0007669"/>
    <property type="project" value="UniProtKB-EC"/>
</dbReference>
<feature type="binding site" evidence="8">
    <location>
        <begin position="222"/>
        <end position="224"/>
    </location>
    <ligand>
        <name>ATP</name>
        <dbReference type="ChEBI" id="CHEBI:30616"/>
    </ligand>
</feature>
<comment type="subunit">
    <text evidence="8">Homodimer.</text>
</comment>
<dbReference type="InterPro" id="IPR004364">
    <property type="entry name" value="Aa-tRNA-synt_II"/>
</dbReference>
<dbReference type="PANTHER" id="PTHR22594:SF5">
    <property type="entry name" value="ASPARTATE--TRNA LIGASE, MITOCHONDRIAL"/>
    <property type="match status" value="1"/>
</dbReference>
<dbReference type="InterPro" id="IPR047089">
    <property type="entry name" value="Asp-tRNA-ligase_1_N"/>
</dbReference>
<protein>
    <recommendedName>
        <fullName evidence="8">Aspartate--tRNA(Asp/Asn) ligase</fullName>
        <ecNumber evidence="8">6.1.1.23</ecNumber>
    </recommendedName>
    <alternativeName>
        <fullName evidence="8">Aspartyl-tRNA synthetase</fullName>
        <shortName evidence="8">AspRS</shortName>
    </alternativeName>
    <alternativeName>
        <fullName evidence="8">Non-discriminating aspartyl-tRNA synthetase</fullName>
        <shortName evidence="8">ND-AspRS</shortName>
    </alternativeName>
</protein>
<dbReference type="Gene3D" id="3.30.930.10">
    <property type="entry name" value="Bira Bifunctional Protein, Domain 2"/>
    <property type="match status" value="1"/>
</dbReference>
<dbReference type="EMBL" id="JAGYPF010000005">
    <property type="protein sequence ID" value="MBS4215525.1"/>
    <property type="molecule type" value="Genomic_DNA"/>
</dbReference>
<dbReference type="InterPro" id="IPR029351">
    <property type="entry name" value="GAD_dom"/>
</dbReference>
<dbReference type="PRINTS" id="PR01042">
    <property type="entry name" value="TRNASYNTHASP"/>
</dbReference>
<keyword evidence="4 8" id="KW-0547">Nucleotide-binding</keyword>
<comment type="function">
    <text evidence="8">Aspartyl-tRNA synthetase with relaxed tRNA specificity since it is able to aspartylate not only its cognate tRNA(Asp) but also tRNA(Asn). Reaction proceeds in two steps: L-aspartate is first activated by ATP to form Asp-AMP and then transferred to the acceptor end of tRNA(Asp/Asn).</text>
</comment>
<dbReference type="InterPro" id="IPR012340">
    <property type="entry name" value="NA-bd_OB-fold"/>
</dbReference>
<dbReference type="Pfam" id="PF00152">
    <property type="entry name" value="tRNA-synt_2"/>
    <property type="match status" value="1"/>
</dbReference>
<keyword evidence="7 8" id="KW-0030">Aminoacyl-tRNA synthetase</keyword>
<dbReference type="NCBIfam" id="TIGR00459">
    <property type="entry name" value="aspS_bact"/>
    <property type="match status" value="1"/>
</dbReference>
<dbReference type="SUPFAM" id="SSF55261">
    <property type="entry name" value="GAD domain-like"/>
    <property type="match status" value="1"/>
</dbReference>
<keyword evidence="3 8" id="KW-0436">Ligase</keyword>
<feature type="binding site" evidence="8">
    <location>
        <position position="450"/>
    </location>
    <ligand>
        <name>L-aspartate</name>
        <dbReference type="ChEBI" id="CHEBI:29991"/>
    </ligand>
</feature>
<feature type="region of interest" description="Aspartate" evidence="8">
    <location>
        <begin position="200"/>
        <end position="203"/>
    </location>
</feature>
<evidence type="ECO:0000313" key="11">
    <source>
        <dbReference type="Proteomes" id="UP000679749"/>
    </source>
</evidence>
<dbReference type="Gene3D" id="2.40.50.140">
    <property type="entry name" value="Nucleic acid-binding proteins"/>
    <property type="match status" value="1"/>
</dbReference>
<dbReference type="GO" id="GO:0006422">
    <property type="term" value="P:aspartyl-tRNA aminoacylation"/>
    <property type="evidence" value="ECO:0007669"/>
    <property type="project" value="UniProtKB-UniRule"/>
</dbReference>
<feature type="binding site" evidence="8">
    <location>
        <position position="484"/>
    </location>
    <ligand>
        <name>ATP</name>
        <dbReference type="ChEBI" id="CHEBI:30616"/>
    </ligand>
</feature>
<feature type="binding site" evidence="8">
    <location>
        <position position="176"/>
    </location>
    <ligand>
        <name>L-aspartate</name>
        <dbReference type="ChEBI" id="CHEBI:29991"/>
    </ligand>
</feature>
<keyword evidence="11" id="KW-1185">Reference proteome</keyword>
<dbReference type="InterPro" id="IPR002312">
    <property type="entry name" value="Asp/Asn-tRNA-synth_IIb"/>
</dbReference>
<dbReference type="GO" id="GO:0016740">
    <property type="term" value="F:transferase activity"/>
    <property type="evidence" value="ECO:0007669"/>
    <property type="project" value="UniProtKB-ARBA"/>
</dbReference>
<dbReference type="PANTHER" id="PTHR22594">
    <property type="entry name" value="ASPARTYL/LYSYL-TRNA SYNTHETASE"/>
    <property type="match status" value="1"/>
</dbReference>
<dbReference type="CDD" id="cd00777">
    <property type="entry name" value="AspRS_core"/>
    <property type="match status" value="1"/>
</dbReference>
<feature type="binding site" evidence="8">
    <location>
        <begin position="536"/>
        <end position="539"/>
    </location>
    <ligand>
        <name>ATP</name>
        <dbReference type="ChEBI" id="CHEBI:30616"/>
    </ligand>
</feature>
<dbReference type="SUPFAM" id="SSF50249">
    <property type="entry name" value="Nucleic acid-binding proteins"/>
    <property type="match status" value="1"/>
</dbReference>
<dbReference type="RefSeq" id="WP_213120056.1">
    <property type="nucleotide sequence ID" value="NZ_JAGYPF010000005.1"/>
</dbReference>
<keyword evidence="2 8" id="KW-0963">Cytoplasm</keyword>
<dbReference type="EC" id="6.1.1.23" evidence="8"/>
<dbReference type="Pfam" id="PF01336">
    <property type="entry name" value="tRNA_anti-codon"/>
    <property type="match status" value="1"/>
</dbReference>
<dbReference type="InterPro" id="IPR006195">
    <property type="entry name" value="aa-tRNA-synth_II"/>
</dbReference>
<dbReference type="NCBIfam" id="NF001750">
    <property type="entry name" value="PRK00476.1"/>
    <property type="match status" value="1"/>
</dbReference>
<organism evidence="10 11">
    <name type="scientific">Neobacillus rhizophilus</name>
    <dbReference type="NCBI Taxonomy" id="2833579"/>
    <lineage>
        <taxon>Bacteria</taxon>
        <taxon>Bacillati</taxon>
        <taxon>Bacillota</taxon>
        <taxon>Bacilli</taxon>
        <taxon>Bacillales</taxon>
        <taxon>Bacillaceae</taxon>
        <taxon>Neobacillus</taxon>
    </lineage>
</organism>
<comment type="caution">
    <text evidence="10">The sequence shown here is derived from an EMBL/GenBank/DDBJ whole genome shotgun (WGS) entry which is preliminary data.</text>
</comment>
<dbReference type="GO" id="GO:0140096">
    <property type="term" value="F:catalytic activity, acting on a protein"/>
    <property type="evidence" value="ECO:0007669"/>
    <property type="project" value="UniProtKB-ARBA"/>
</dbReference>
<evidence type="ECO:0000256" key="8">
    <source>
        <dbReference type="HAMAP-Rule" id="MF_00044"/>
    </source>
</evidence>
<proteinExistence type="inferred from homology"/>
<evidence type="ECO:0000256" key="2">
    <source>
        <dbReference type="ARBA" id="ARBA00022490"/>
    </source>
</evidence>
<dbReference type="PROSITE" id="PS50862">
    <property type="entry name" value="AA_TRNA_LIGASE_II"/>
    <property type="match status" value="1"/>
</dbReference>
<dbReference type="HAMAP" id="MF_00044">
    <property type="entry name" value="Asp_tRNA_synth_type1"/>
    <property type="match status" value="1"/>
</dbReference>
<evidence type="ECO:0000256" key="5">
    <source>
        <dbReference type="ARBA" id="ARBA00022840"/>
    </source>
</evidence>
<dbReference type="GO" id="GO:0005524">
    <property type="term" value="F:ATP binding"/>
    <property type="evidence" value="ECO:0007669"/>
    <property type="project" value="UniProtKB-UniRule"/>
</dbReference>
<comment type="catalytic activity">
    <reaction evidence="8">
        <text>tRNA(Asx) + L-aspartate + ATP = L-aspartyl-tRNA(Asx) + AMP + diphosphate</text>
        <dbReference type="Rhea" id="RHEA:18349"/>
        <dbReference type="Rhea" id="RHEA-COMP:9710"/>
        <dbReference type="Rhea" id="RHEA-COMP:9711"/>
        <dbReference type="ChEBI" id="CHEBI:29991"/>
        <dbReference type="ChEBI" id="CHEBI:30616"/>
        <dbReference type="ChEBI" id="CHEBI:33019"/>
        <dbReference type="ChEBI" id="CHEBI:78442"/>
        <dbReference type="ChEBI" id="CHEBI:78516"/>
        <dbReference type="ChEBI" id="CHEBI:456215"/>
        <dbReference type="EC" id="6.1.1.23"/>
    </reaction>
</comment>
<dbReference type="AlphaFoldDB" id="A0A942U8L6"/>
<keyword evidence="6 8" id="KW-0648">Protein biosynthesis</keyword>
<evidence type="ECO:0000259" key="9">
    <source>
        <dbReference type="PROSITE" id="PS50862"/>
    </source>
</evidence>
<feature type="binding site" evidence="8">
    <location>
        <position position="222"/>
    </location>
    <ligand>
        <name>L-aspartate</name>
        <dbReference type="ChEBI" id="CHEBI:29991"/>
    </ligand>
</feature>
<evidence type="ECO:0000313" key="10">
    <source>
        <dbReference type="EMBL" id="MBS4215525.1"/>
    </source>
</evidence>
<dbReference type="Gene3D" id="3.30.1360.30">
    <property type="entry name" value="GAD-like domain"/>
    <property type="match status" value="1"/>
</dbReference>
<dbReference type="Pfam" id="PF02938">
    <property type="entry name" value="GAD"/>
    <property type="match status" value="1"/>
</dbReference>
<dbReference type="GO" id="GO:0005737">
    <property type="term" value="C:cytoplasm"/>
    <property type="evidence" value="ECO:0007669"/>
    <property type="project" value="UniProtKB-SubCell"/>
</dbReference>
<evidence type="ECO:0000256" key="3">
    <source>
        <dbReference type="ARBA" id="ARBA00022598"/>
    </source>
</evidence>
<evidence type="ECO:0000256" key="4">
    <source>
        <dbReference type="ARBA" id="ARBA00022741"/>
    </source>
</evidence>
<dbReference type="GO" id="GO:0004815">
    <property type="term" value="F:aspartate-tRNA ligase activity"/>
    <property type="evidence" value="ECO:0007669"/>
    <property type="project" value="UniProtKB-UniRule"/>
</dbReference>
<accession>A0A942U8L6</accession>
<dbReference type="Proteomes" id="UP000679749">
    <property type="component" value="Unassembled WGS sequence"/>
</dbReference>
<dbReference type="SUPFAM" id="SSF55681">
    <property type="entry name" value="Class II aaRS and biotin synthetases"/>
    <property type="match status" value="1"/>
</dbReference>
<dbReference type="InterPro" id="IPR004115">
    <property type="entry name" value="GAD-like_sf"/>
</dbReference>
<feature type="binding site" evidence="8">
    <location>
        <position position="231"/>
    </location>
    <ligand>
        <name>ATP</name>
        <dbReference type="ChEBI" id="CHEBI:30616"/>
    </ligand>
</feature>
<dbReference type="InterPro" id="IPR045864">
    <property type="entry name" value="aa-tRNA-synth_II/BPL/LPL"/>
</dbReference>
<feature type="domain" description="Aminoacyl-transfer RNA synthetases class-II family profile" evidence="9">
    <location>
        <begin position="143"/>
        <end position="570"/>
    </location>
</feature>
<dbReference type="GO" id="GO:0003676">
    <property type="term" value="F:nucleic acid binding"/>
    <property type="evidence" value="ECO:0007669"/>
    <property type="project" value="InterPro"/>
</dbReference>
<dbReference type="InterPro" id="IPR004524">
    <property type="entry name" value="Asp-tRNA-ligase_1"/>
</dbReference>
<dbReference type="InterPro" id="IPR004365">
    <property type="entry name" value="NA-bd_OB_tRNA"/>
</dbReference>
<evidence type="ECO:0000256" key="6">
    <source>
        <dbReference type="ARBA" id="ARBA00022917"/>
    </source>
</evidence>
<feature type="binding site" evidence="8">
    <location>
        <position position="491"/>
    </location>
    <ligand>
        <name>L-aspartate</name>
        <dbReference type="ChEBI" id="CHEBI:29991"/>
    </ligand>
</feature>
<feature type="site" description="Important for tRNA non-discrimination" evidence="8">
    <location>
        <position position="84"/>
    </location>
</feature>
<comment type="subcellular location">
    <subcellularLocation>
        <location evidence="8">Cytoplasm</location>
    </subcellularLocation>
</comment>
<comment type="caution">
    <text evidence="8">Lacks conserved residue(s) required for the propagation of feature annotation.</text>
</comment>
<name>A0A942U8L6_9BACI</name>
<gene>
    <name evidence="8 10" type="primary">aspS</name>
    <name evidence="10" type="ORF">KHA99_24200</name>
</gene>
<dbReference type="InterPro" id="IPR047090">
    <property type="entry name" value="AspRS_core"/>
</dbReference>
<evidence type="ECO:0000256" key="1">
    <source>
        <dbReference type="ARBA" id="ARBA00006303"/>
    </source>
</evidence>